<dbReference type="AlphaFoldDB" id="A0A5S9QJE6"/>
<accession>A0A5S9QJE6</accession>
<dbReference type="EMBL" id="CACSIO010000026">
    <property type="protein sequence ID" value="CAA0117807.1"/>
    <property type="molecule type" value="Genomic_DNA"/>
</dbReference>
<evidence type="ECO:0008006" key="3">
    <source>
        <dbReference type="Google" id="ProtNLM"/>
    </source>
</evidence>
<evidence type="ECO:0000313" key="1">
    <source>
        <dbReference type="EMBL" id="CAA0117807.1"/>
    </source>
</evidence>
<reference evidence="1 2" key="1">
    <citation type="submission" date="2019-11" db="EMBL/GenBank/DDBJ databases">
        <authorList>
            <person name="Holert J."/>
        </authorList>
    </citation>
    <scope>NUCLEOTIDE SEQUENCE [LARGE SCALE GENOMIC DNA]</scope>
    <source>
        <strain evidence="1">SB11_3</strain>
    </source>
</reference>
<keyword evidence="2" id="KW-1185">Reference proteome</keyword>
<dbReference type="OrthoDB" id="8456416at2"/>
<sequence length="171" mass="20058">MEQDERDNLDRVVYFAKDFGKQYVCWKASMAIVKESDVLSVTISNNFFDMALLCWGHFFGNRSDELHYTNVLAQPDQFKSYLIDNLGINENDWNNNWLQLKDFRDKRIAHFDSDVSVVVPGMELAFECVKAYHDEALKRLKECDPLYEIEPDFDAKHERYELKIKGILGCV</sequence>
<organism evidence="1 2">
    <name type="scientific">BD1-7 clade bacterium</name>
    <dbReference type="NCBI Taxonomy" id="2029982"/>
    <lineage>
        <taxon>Bacteria</taxon>
        <taxon>Pseudomonadati</taxon>
        <taxon>Pseudomonadota</taxon>
        <taxon>Gammaproteobacteria</taxon>
        <taxon>Cellvibrionales</taxon>
        <taxon>Spongiibacteraceae</taxon>
        <taxon>BD1-7 clade</taxon>
    </lineage>
</organism>
<dbReference type="Proteomes" id="UP000441399">
    <property type="component" value="Unassembled WGS sequence"/>
</dbReference>
<evidence type="ECO:0000313" key="2">
    <source>
        <dbReference type="Proteomes" id="UP000441399"/>
    </source>
</evidence>
<proteinExistence type="predicted"/>
<name>A0A5S9QJE6_9GAMM</name>
<gene>
    <name evidence="1" type="ORF">OPDIPICF_04801</name>
</gene>
<protein>
    <recommendedName>
        <fullName evidence="3">HEPN AbiU2-like domain-containing protein</fullName>
    </recommendedName>
</protein>